<keyword evidence="7 9" id="KW-0472">Membrane</keyword>
<dbReference type="Pfam" id="PF00504">
    <property type="entry name" value="Chloroa_b-bind"/>
    <property type="match status" value="1"/>
</dbReference>
<reference evidence="10 11" key="1">
    <citation type="submission" date="2024-06" db="EMBL/GenBank/DDBJ databases">
        <authorList>
            <person name="Kraege A."/>
            <person name="Thomma B."/>
        </authorList>
    </citation>
    <scope>NUCLEOTIDE SEQUENCE [LARGE SCALE GENOMIC DNA]</scope>
</reference>
<keyword evidence="6 9" id="KW-1133">Transmembrane helix</keyword>
<evidence type="ECO:0000313" key="10">
    <source>
        <dbReference type="EMBL" id="CAL5226052.1"/>
    </source>
</evidence>
<comment type="subcellular location">
    <subcellularLocation>
        <location evidence="1">Membrane</location>
        <topology evidence="1">Multi-pass membrane protein</topology>
    </subcellularLocation>
    <subcellularLocation>
        <location evidence="2">Plastid</location>
        <location evidence="2">Chloroplast</location>
    </subcellularLocation>
</comment>
<proteinExistence type="inferred from homology"/>
<comment type="caution">
    <text evidence="10">The sequence shown here is derived from an EMBL/GenBank/DDBJ whole genome shotgun (WGS) entry which is preliminary data.</text>
</comment>
<evidence type="ECO:0000313" key="11">
    <source>
        <dbReference type="Proteomes" id="UP001497392"/>
    </source>
</evidence>
<accession>A0ABP1G426</accession>
<dbReference type="EMBL" id="CAXHTA020000015">
    <property type="protein sequence ID" value="CAL5226052.1"/>
    <property type="molecule type" value="Genomic_DNA"/>
</dbReference>
<evidence type="ECO:0000256" key="7">
    <source>
        <dbReference type="ARBA" id="ARBA00023136"/>
    </source>
</evidence>
<comment type="similarity">
    <text evidence="8">Belongs to the ELIP/psbS family.</text>
</comment>
<evidence type="ECO:0000256" key="3">
    <source>
        <dbReference type="ARBA" id="ARBA00022528"/>
    </source>
</evidence>
<evidence type="ECO:0000256" key="5">
    <source>
        <dbReference type="ARBA" id="ARBA00022692"/>
    </source>
</evidence>
<dbReference type="Gene3D" id="1.10.3460.10">
    <property type="entry name" value="Chlorophyll a/b binding protein domain"/>
    <property type="match status" value="1"/>
</dbReference>
<feature type="transmembrane region" description="Helical" evidence="9">
    <location>
        <begin position="135"/>
        <end position="154"/>
    </location>
</feature>
<evidence type="ECO:0000256" key="2">
    <source>
        <dbReference type="ARBA" id="ARBA00004229"/>
    </source>
</evidence>
<evidence type="ECO:0000256" key="9">
    <source>
        <dbReference type="SAM" id="Phobius"/>
    </source>
</evidence>
<evidence type="ECO:0000256" key="8">
    <source>
        <dbReference type="ARBA" id="ARBA00037956"/>
    </source>
</evidence>
<evidence type="ECO:0000256" key="6">
    <source>
        <dbReference type="ARBA" id="ARBA00022989"/>
    </source>
</evidence>
<keyword evidence="11" id="KW-1185">Reference proteome</keyword>
<dbReference type="PANTHER" id="PTHR14154">
    <property type="entry name" value="UPF0041 BRAIN PROTEIN 44-RELATED"/>
    <property type="match status" value="1"/>
</dbReference>
<sequence length="160" mass="17090">MYRPVRFTTRVRAANNAKTAPSVDVERLGVIPFDDDRESLMDALAFTGPAPERTNGRIAMIAFVGAAAAELATGKSVLEQATASPAFITFMTLLLTAAGFMPKIASGVSLSRLLDAAGREGLPKELSFFNKTHEIWLGRVAMLGFTGLLAVEVWKGGALF</sequence>
<dbReference type="SUPFAM" id="SSF103511">
    <property type="entry name" value="Chlorophyll a-b binding protein"/>
    <property type="match status" value="1"/>
</dbReference>
<evidence type="ECO:0000256" key="4">
    <source>
        <dbReference type="ARBA" id="ARBA00022640"/>
    </source>
</evidence>
<keyword evidence="3" id="KW-0150">Chloroplast</keyword>
<dbReference type="InterPro" id="IPR022796">
    <property type="entry name" value="Chloroa_b-bind"/>
</dbReference>
<gene>
    <name evidence="10" type="primary">g8864</name>
    <name evidence="10" type="ORF">VP750_LOCUS7958</name>
</gene>
<dbReference type="Proteomes" id="UP001497392">
    <property type="component" value="Unassembled WGS sequence"/>
</dbReference>
<evidence type="ECO:0000256" key="1">
    <source>
        <dbReference type="ARBA" id="ARBA00004141"/>
    </source>
</evidence>
<keyword evidence="4" id="KW-0934">Plastid</keyword>
<protein>
    <submittedName>
        <fullName evidence="10">G8864 protein</fullName>
    </submittedName>
</protein>
<keyword evidence="5 9" id="KW-0812">Transmembrane</keyword>
<organism evidence="10 11">
    <name type="scientific">Coccomyxa viridis</name>
    <dbReference type="NCBI Taxonomy" id="1274662"/>
    <lineage>
        <taxon>Eukaryota</taxon>
        <taxon>Viridiplantae</taxon>
        <taxon>Chlorophyta</taxon>
        <taxon>core chlorophytes</taxon>
        <taxon>Trebouxiophyceae</taxon>
        <taxon>Trebouxiophyceae incertae sedis</taxon>
        <taxon>Coccomyxaceae</taxon>
        <taxon>Coccomyxa</taxon>
    </lineage>
</organism>
<name>A0ABP1G426_9CHLO</name>